<dbReference type="GO" id="GO:0018909">
    <property type="term" value="P:dodecyl sulfate metabolic process"/>
    <property type="evidence" value="ECO:0007669"/>
    <property type="project" value="InterPro"/>
</dbReference>
<dbReference type="InterPro" id="IPR038536">
    <property type="entry name" value="Alkyl/aryl-sulf_dimr_sf"/>
</dbReference>
<dbReference type="EMBL" id="CAFAAB010000101">
    <property type="protein sequence ID" value="CAB4787494.1"/>
    <property type="molecule type" value="Genomic_DNA"/>
</dbReference>
<dbReference type="SUPFAM" id="SSF56281">
    <property type="entry name" value="Metallo-hydrolase/oxidoreductase"/>
    <property type="match status" value="1"/>
</dbReference>
<protein>
    <submittedName>
        <fullName evidence="6">Unannotated protein</fullName>
    </submittedName>
</protein>
<dbReference type="Pfam" id="PF14863">
    <property type="entry name" value="Alkyl_sulf_dimr"/>
    <property type="match status" value="1"/>
</dbReference>
<dbReference type="InterPro" id="IPR052195">
    <property type="entry name" value="Bact_Alkyl/Aryl-Sulfatase"/>
</dbReference>
<dbReference type="GO" id="GO:0018741">
    <property type="term" value="F:linear primary-alkylsulfatase activity"/>
    <property type="evidence" value="ECO:0007669"/>
    <property type="project" value="InterPro"/>
</dbReference>
<dbReference type="InterPro" id="IPR029228">
    <property type="entry name" value="Alkyl_sulf_dimr"/>
</dbReference>
<dbReference type="Gene3D" id="3.60.15.30">
    <property type="entry name" value="Metallo-beta-lactamase domain"/>
    <property type="match status" value="1"/>
</dbReference>
<dbReference type="Pfam" id="PF14864">
    <property type="entry name" value="Alkyl_sulf_C"/>
    <property type="match status" value="1"/>
</dbReference>
<evidence type="ECO:0000256" key="2">
    <source>
        <dbReference type="ARBA" id="ARBA00022801"/>
    </source>
</evidence>
<dbReference type="InterPro" id="IPR036866">
    <property type="entry name" value="RibonucZ/Hydroxyglut_hydro"/>
</dbReference>
<dbReference type="Gene3D" id="1.25.40.880">
    <property type="entry name" value="Alkyl sulfatase, dimerisation domain"/>
    <property type="match status" value="1"/>
</dbReference>
<dbReference type="FunFam" id="1.25.40.880:FF:000001">
    <property type="entry name" value="SDS hydrolase SdsA1"/>
    <property type="match status" value="1"/>
</dbReference>
<evidence type="ECO:0000256" key="4">
    <source>
        <dbReference type="ARBA" id="ARBA00033751"/>
    </source>
</evidence>
<sequence>MRGLDISNITFIRGHEGWIIIDPLTGTETAAAALQLINSHFGDRPVKAVIYTHSHTDHFGGILGVVSEEEVANGTVDIFAPAGFLEAAVSENVIAGTAMLRRAMYMYGVLLPKDELGHVDTGLGKTLPAMPGVTLVAPTIDILTTGERHVVDGVTLEFQMTPGTEAPAEMNIFLPDFQALCLAENCTANLHNLYTLRGAQVRDALGWSKYIQECLADFLPKIDVAFASHHWPRWGSTEIREYLENQRDLYRSIHDQTMRLANHGLTMNEIAEEIALPPHLFKQFYNRDYYGTVRHNAKAVYQRYLGWFDANPAHLNPHTPVEAGKRYVAYMGGADALLSQARQSFEQGDYRWVCEVVNHLVFAEPDNLDARYLQADALEQLGFQSESGPWRDFYLTGAQELRNGGSALKGVRGNATGPSFMRAMTMDMMTDVLGVRLNGPATKDFWLSMNVTLTDRDEPTERIEIRGGVLSTRHAVEGEQVDVEITSEQSAFARFAGGSNTLEEIMADALFHVDGNVEKLTMLQSNLDIFEFGFEVVLP</sequence>
<organism evidence="6">
    <name type="scientific">freshwater metagenome</name>
    <dbReference type="NCBI Taxonomy" id="449393"/>
    <lineage>
        <taxon>unclassified sequences</taxon>
        <taxon>metagenomes</taxon>
        <taxon>ecological metagenomes</taxon>
    </lineage>
</organism>
<dbReference type="InterPro" id="IPR036527">
    <property type="entry name" value="SCP2_sterol-bd_dom_sf"/>
</dbReference>
<keyword evidence="3" id="KW-0862">Zinc</keyword>
<name>A0A6J6WWC2_9ZZZZ</name>
<dbReference type="InterPro" id="IPR029229">
    <property type="entry name" value="Alkyl_sulf_C"/>
</dbReference>
<reference evidence="6" key="1">
    <citation type="submission" date="2020-05" db="EMBL/GenBank/DDBJ databases">
        <authorList>
            <person name="Chiriac C."/>
            <person name="Salcher M."/>
            <person name="Ghai R."/>
            <person name="Kavagutti S V."/>
        </authorList>
    </citation>
    <scope>NUCLEOTIDE SEQUENCE</scope>
</reference>
<keyword evidence="2" id="KW-0378">Hydrolase</keyword>
<gene>
    <name evidence="6" type="ORF">UFOPK2958_00920</name>
</gene>
<dbReference type="GO" id="GO:0046983">
    <property type="term" value="F:protein dimerization activity"/>
    <property type="evidence" value="ECO:0007669"/>
    <property type="project" value="InterPro"/>
</dbReference>
<dbReference type="AlphaFoldDB" id="A0A6J6WWC2"/>
<dbReference type="SMART" id="SM00849">
    <property type="entry name" value="Lactamase_B"/>
    <property type="match status" value="1"/>
</dbReference>
<comment type="similarity">
    <text evidence="4">Belongs to the metallo-beta-lactamase superfamily. Type III sulfatase family.</text>
</comment>
<keyword evidence="1" id="KW-0479">Metal-binding</keyword>
<evidence type="ECO:0000256" key="1">
    <source>
        <dbReference type="ARBA" id="ARBA00022723"/>
    </source>
</evidence>
<dbReference type="InterPro" id="IPR001279">
    <property type="entry name" value="Metallo-B-lactamas"/>
</dbReference>
<evidence type="ECO:0000313" key="6">
    <source>
        <dbReference type="EMBL" id="CAB4787494.1"/>
    </source>
</evidence>
<dbReference type="InterPro" id="IPR044097">
    <property type="entry name" value="Bds1/SdsA1_MBL-fold"/>
</dbReference>
<dbReference type="GO" id="GO:0046872">
    <property type="term" value="F:metal ion binding"/>
    <property type="evidence" value="ECO:0007669"/>
    <property type="project" value="UniProtKB-KW"/>
</dbReference>
<proteinExistence type="inferred from homology"/>
<dbReference type="PANTHER" id="PTHR43223">
    <property type="entry name" value="ALKYL/ARYL-SULFATASE"/>
    <property type="match status" value="1"/>
</dbReference>
<dbReference type="Pfam" id="PF00753">
    <property type="entry name" value="Lactamase_B"/>
    <property type="match status" value="1"/>
</dbReference>
<dbReference type="PANTHER" id="PTHR43223:SF1">
    <property type="entry name" value="ALKYL_ARYL-SULFATASE BDS1"/>
    <property type="match status" value="1"/>
</dbReference>
<dbReference type="SUPFAM" id="SSF55718">
    <property type="entry name" value="SCP-like"/>
    <property type="match status" value="1"/>
</dbReference>
<evidence type="ECO:0000256" key="3">
    <source>
        <dbReference type="ARBA" id="ARBA00022833"/>
    </source>
</evidence>
<dbReference type="CDD" id="cd07710">
    <property type="entry name" value="arylsulfatase_Sdsa1-like_MBL-fold"/>
    <property type="match status" value="1"/>
</dbReference>
<evidence type="ECO:0000259" key="5">
    <source>
        <dbReference type="SMART" id="SM00849"/>
    </source>
</evidence>
<dbReference type="Gene3D" id="3.30.1050.10">
    <property type="entry name" value="SCP2 sterol-binding domain"/>
    <property type="match status" value="1"/>
</dbReference>
<feature type="domain" description="Metallo-beta-lactamase" evidence="5">
    <location>
        <begin position="6"/>
        <end position="229"/>
    </location>
</feature>
<accession>A0A6J6WWC2</accession>